<reference evidence="4 5" key="1">
    <citation type="submission" date="2019-04" db="EMBL/GenBank/DDBJ databases">
        <title>The sequence and de novo assembly of Takifugu bimaculatus genome using PacBio and Hi-C technologies.</title>
        <authorList>
            <person name="Xu P."/>
            <person name="Liu B."/>
            <person name="Zhou Z."/>
        </authorList>
    </citation>
    <scope>NUCLEOTIDE SEQUENCE [LARGE SCALE GENOMIC DNA]</scope>
    <source>
        <strain evidence="4">TB-2018</strain>
        <tissue evidence="4">Muscle</tissue>
    </source>
</reference>
<dbReference type="InterPro" id="IPR016187">
    <property type="entry name" value="CTDL_fold"/>
</dbReference>
<feature type="signal peptide" evidence="2">
    <location>
        <begin position="1"/>
        <end position="20"/>
    </location>
</feature>
<gene>
    <name evidence="4" type="ORF">fugu_009952</name>
</gene>
<keyword evidence="1" id="KW-1015">Disulfide bond</keyword>
<feature type="chain" id="PRO_5021386998" description="C-type lectin domain-containing protein" evidence="2">
    <location>
        <begin position="21"/>
        <end position="365"/>
    </location>
</feature>
<dbReference type="Gene3D" id="3.10.100.10">
    <property type="entry name" value="Mannose-Binding Protein A, subunit A"/>
    <property type="match status" value="3"/>
</dbReference>
<feature type="domain" description="C-type lectin" evidence="3">
    <location>
        <begin position="140"/>
        <end position="244"/>
    </location>
</feature>
<dbReference type="SMART" id="SM00034">
    <property type="entry name" value="CLECT"/>
    <property type="match status" value="3"/>
</dbReference>
<dbReference type="CDD" id="cd00037">
    <property type="entry name" value="CLECT"/>
    <property type="match status" value="2"/>
</dbReference>
<dbReference type="InterPro" id="IPR001304">
    <property type="entry name" value="C-type_lectin-like"/>
</dbReference>
<dbReference type="PROSITE" id="PS00615">
    <property type="entry name" value="C_TYPE_LECTIN_1"/>
    <property type="match status" value="1"/>
</dbReference>
<dbReference type="Pfam" id="PF00059">
    <property type="entry name" value="Lectin_C"/>
    <property type="match status" value="3"/>
</dbReference>
<dbReference type="InterPro" id="IPR018378">
    <property type="entry name" value="C-type_lectin_CS"/>
</dbReference>
<feature type="domain" description="C-type lectin" evidence="3">
    <location>
        <begin position="24"/>
        <end position="132"/>
    </location>
</feature>
<keyword evidence="2" id="KW-0732">Signal</keyword>
<evidence type="ECO:0000256" key="2">
    <source>
        <dbReference type="SAM" id="SignalP"/>
    </source>
</evidence>
<dbReference type="EMBL" id="SWLE01000002">
    <property type="protein sequence ID" value="TNN02465.1"/>
    <property type="molecule type" value="Genomic_DNA"/>
</dbReference>
<dbReference type="SUPFAM" id="SSF56436">
    <property type="entry name" value="C-type lectin-like"/>
    <property type="match status" value="3"/>
</dbReference>
<name>A0A4Z2CE87_9TELE</name>
<dbReference type="PANTHER" id="PTHR45784">
    <property type="entry name" value="C-TYPE LECTIN DOMAIN FAMILY 20 MEMBER A-RELATED"/>
    <property type="match status" value="1"/>
</dbReference>
<evidence type="ECO:0000259" key="3">
    <source>
        <dbReference type="PROSITE" id="PS50041"/>
    </source>
</evidence>
<dbReference type="Proteomes" id="UP000516260">
    <property type="component" value="Chromosome 10"/>
</dbReference>
<dbReference type="PANTHER" id="PTHR45784:SF3">
    <property type="entry name" value="C-TYPE LECTIN DOMAIN FAMILY 4 MEMBER K-LIKE-RELATED"/>
    <property type="match status" value="1"/>
</dbReference>
<dbReference type="PROSITE" id="PS50041">
    <property type="entry name" value="C_TYPE_LECTIN_2"/>
    <property type="match status" value="3"/>
</dbReference>
<evidence type="ECO:0000256" key="1">
    <source>
        <dbReference type="ARBA" id="ARBA00023157"/>
    </source>
</evidence>
<dbReference type="InterPro" id="IPR016186">
    <property type="entry name" value="C-type_lectin-like/link_sf"/>
</dbReference>
<organism evidence="4 5">
    <name type="scientific">Takifugu bimaculatus</name>
    <dbReference type="NCBI Taxonomy" id="433685"/>
    <lineage>
        <taxon>Eukaryota</taxon>
        <taxon>Metazoa</taxon>
        <taxon>Chordata</taxon>
        <taxon>Craniata</taxon>
        <taxon>Vertebrata</taxon>
        <taxon>Euteleostomi</taxon>
        <taxon>Actinopterygii</taxon>
        <taxon>Neopterygii</taxon>
        <taxon>Teleostei</taxon>
        <taxon>Neoteleostei</taxon>
        <taxon>Acanthomorphata</taxon>
        <taxon>Eupercaria</taxon>
        <taxon>Tetraodontiformes</taxon>
        <taxon>Tetradontoidea</taxon>
        <taxon>Tetraodontidae</taxon>
        <taxon>Takifugu</taxon>
    </lineage>
</organism>
<keyword evidence="5" id="KW-1185">Reference proteome</keyword>
<accession>A0A4Z2CE87</accession>
<evidence type="ECO:0000313" key="5">
    <source>
        <dbReference type="Proteomes" id="UP000516260"/>
    </source>
</evidence>
<protein>
    <recommendedName>
        <fullName evidence="3">C-type lectin domain-containing protein</fullName>
    </recommendedName>
</protein>
<dbReference type="AlphaFoldDB" id="A0A4Z2CE87"/>
<sequence length="365" mass="41171">MKRIHFYLLITSGMCPVALISSDFHLITQPKSYDDAKTYCRHFYGDLATVHNLSDVNHLMASALNDSTRAWIGLENGRVWRWHWSQPDQILDYVNWGPGEPQNKSRDGCAAMDGRGRWFESDCAALRSFLCQGVGGTGGYTLVGEAKSWRDAQLHCRDLLSDLVSVRSAETNEAALRASASQTVWIGLFKDPWRWSDGSPASFRHWKPSQPNYLEGQDCVATVFSDQGKWNDLRCGRRRHFVCRGENLILIRENLTWIQALSYCRKNHVDLVHITTRDVQEKVAAIAKNSTSPHVWIGLRYTCLFNFWFWATSAPGCYQNWAPGQGPQRDYGCRVTGAVQATGGQQWVGLPDGERLNFICSACAG</sequence>
<proteinExistence type="predicted"/>
<evidence type="ECO:0000313" key="4">
    <source>
        <dbReference type="EMBL" id="TNN02465.1"/>
    </source>
</evidence>
<feature type="domain" description="C-type lectin" evidence="3">
    <location>
        <begin position="243"/>
        <end position="361"/>
    </location>
</feature>
<comment type="caution">
    <text evidence="4">The sequence shown here is derived from an EMBL/GenBank/DDBJ whole genome shotgun (WGS) entry which is preliminary data.</text>
</comment>